<dbReference type="EMBL" id="BSNM01000027">
    <property type="protein sequence ID" value="GLQ33474.1"/>
    <property type="molecule type" value="Genomic_DNA"/>
</dbReference>
<dbReference type="PANTHER" id="PTHR38687:SF1">
    <property type="entry name" value="CELL DIVISION PROTEIN DEDD"/>
    <property type="match status" value="1"/>
</dbReference>
<dbReference type="AlphaFoldDB" id="A0AA37SDN0"/>
<reference evidence="3" key="2">
    <citation type="submission" date="2023-01" db="EMBL/GenBank/DDBJ databases">
        <title>Draft genome sequence of Litoribrevibacter albus strain NBRC 110071.</title>
        <authorList>
            <person name="Sun Q."/>
            <person name="Mori K."/>
        </authorList>
    </citation>
    <scope>NUCLEOTIDE SEQUENCE</scope>
    <source>
        <strain evidence="3">NBRC 110071</strain>
    </source>
</reference>
<dbReference type="InterPro" id="IPR036680">
    <property type="entry name" value="SPOR-like_sf"/>
</dbReference>
<dbReference type="GO" id="GO:0030428">
    <property type="term" value="C:cell septum"/>
    <property type="evidence" value="ECO:0007669"/>
    <property type="project" value="TreeGrafter"/>
</dbReference>
<dbReference type="SUPFAM" id="SSF110997">
    <property type="entry name" value="Sporulation related repeat"/>
    <property type="match status" value="1"/>
</dbReference>
<dbReference type="Proteomes" id="UP001161389">
    <property type="component" value="Unassembled WGS sequence"/>
</dbReference>
<accession>A0AA37SDN0</accession>
<dbReference type="PANTHER" id="PTHR38687">
    <property type="entry name" value="CELL DIVISION PROTEIN DEDD-RELATED"/>
    <property type="match status" value="1"/>
</dbReference>
<keyword evidence="3" id="KW-0132">Cell division</keyword>
<dbReference type="GO" id="GO:0032506">
    <property type="term" value="P:cytokinetic process"/>
    <property type="evidence" value="ECO:0007669"/>
    <property type="project" value="TreeGrafter"/>
</dbReference>
<feature type="domain" description="SPOR" evidence="2">
    <location>
        <begin position="128"/>
        <end position="207"/>
    </location>
</feature>
<proteinExistence type="predicted"/>
<sequence length="211" mass="23291">MAAHDFASNKKTAKAKSSPAKKPTKTSSAKAAKGNTPPPAQKKKVPAIIWIILGVSLAFGGQYAFKHLKSNPEVSSVIDQANETIAKTTQKAIEPVKQIKEEAPRFEFYELLKENEVEVNVTPTPASEKKKYLYIVQAGSFRNKEDAERMRAQLILNNLTNTTTDSINTQNGTWHRVNVGPFSSRSKLEKARDTLASMNIQGLVKKVPLKN</sequence>
<feature type="compositionally biased region" description="Low complexity" evidence="1">
    <location>
        <begin position="15"/>
        <end position="33"/>
    </location>
</feature>
<comment type="caution">
    <text evidence="3">The sequence shown here is derived from an EMBL/GenBank/DDBJ whole genome shotgun (WGS) entry which is preliminary data.</text>
</comment>
<evidence type="ECO:0000256" key="1">
    <source>
        <dbReference type="SAM" id="MobiDB-lite"/>
    </source>
</evidence>
<dbReference type="GO" id="GO:0032153">
    <property type="term" value="C:cell division site"/>
    <property type="evidence" value="ECO:0007669"/>
    <property type="project" value="TreeGrafter"/>
</dbReference>
<evidence type="ECO:0000313" key="4">
    <source>
        <dbReference type="Proteomes" id="UP001161389"/>
    </source>
</evidence>
<gene>
    <name evidence="3" type="ORF">GCM10007876_39540</name>
</gene>
<dbReference type="Pfam" id="PF05036">
    <property type="entry name" value="SPOR"/>
    <property type="match status" value="1"/>
</dbReference>
<dbReference type="Gene3D" id="3.30.70.1070">
    <property type="entry name" value="Sporulation related repeat"/>
    <property type="match status" value="1"/>
</dbReference>
<dbReference type="PROSITE" id="PS51724">
    <property type="entry name" value="SPOR"/>
    <property type="match status" value="1"/>
</dbReference>
<evidence type="ECO:0000313" key="3">
    <source>
        <dbReference type="EMBL" id="GLQ33474.1"/>
    </source>
</evidence>
<keyword evidence="3" id="KW-0131">Cell cycle</keyword>
<protein>
    <submittedName>
        <fullName evidence="3">Cell division protein</fullName>
    </submittedName>
</protein>
<keyword evidence="4" id="KW-1185">Reference proteome</keyword>
<evidence type="ECO:0000259" key="2">
    <source>
        <dbReference type="PROSITE" id="PS51724"/>
    </source>
</evidence>
<dbReference type="RefSeq" id="WP_284383916.1">
    <property type="nucleotide sequence ID" value="NZ_BSNM01000027.1"/>
</dbReference>
<dbReference type="InterPro" id="IPR007730">
    <property type="entry name" value="SPOR-like_dom"/>
</dbReference>
<feature type="region of interest" description="Disordered" evidence="1">
    <location>
        <begin position="1"/>
        <end position="41"/>
    </location>
</feature>
<name>A0AA37SDN0_9GAMM</name>
<dbReference type="GO" id="GO:0042834">
    <property type="term" value="F:peptidoglycan binding"/>
    <property type="evidence" value="ECO:0007669"/>
    <property type="project" value="InterPro"/>
</dbReference>
<reference evidence="3" key="1">
    <citation type="journal article" date="2014" name="Int. J. Syst. Evol. Microbiol.">
        <title>Complete genome sequence of Corynebacterium casei LMG S-19264T (=DSM 44701T), isolated from a smear-ripened cheese.</title>
        <authorList>
            <consortium name="US DOE Joint Genome Institute (JGI-PGF)"/>
            <person name="Walter F."/>
            <person name="Albersmeier A."/>
            <person name="Kalinowski J."/>
            <person name="Ruckert C."/>
        </authorList>
    </citation>
    <scope>NUCLEOTIDE SEQUENCE</scope>
    <source>
        <strain evidence="3">NBRC 110071</strain>
    </source>
</reference>
<dbReference type="InterPro" id="IPR052521">
    <property type="entry name" value="Cell_div_SPOR-domain"/>
</dbReference>
<organism evidence="3 4">
    <name type="scientific">Litoribrevibacter albus</name>
    <dbReference type="NCBI Taxonomy" id="1473156"/>
    <lineage>
        <taxon>Bacteria</taxon>
        <taxon>Pseudomonadati</taxon>
        <taxon>Pseudomonadota</taxon>
        <taxon>Gammaproteobacteria</taxon>
        <taxon>Oceanospirillales</taxon>
        <taxon>Oceanospirillaceae</taxon>
        <taxon>Litoribrevibacter</taxon>
    </lineage>
</organism>